<protein>
    <recommendedName>
        <fullName evidence="3">DUF4054 domain-containing protein</fullName>
    </recommendedName>
</protein>
<name>A0A0N9SJE5_9CAUD</name>
<evidence type="ECO:0008006" key="3">
    <source>
        <dbReference type="Google" id="ProtNLM"/>
    </source>
</evidence>
<sequence length="123" mass="13059">MSLTASEYLAFLYPASSTLPASQVATALTIAADYAPVCLIEAKQAEAVALYAAFLLEDVTKRADGVSTASPAGPLIREKEGQLERQYADGSATGEGYVDNSFYGRWKRLNDLCAVGAIVTRFG</sequence>
<gene>
    <name evidence="1" type="ORF">POR1_8</name>
</gene>
<accession>A0A0N9SJE5</accession>
<dbReference type="Pfam" id="PF13262">
    <property type="entry name" value="DUF4054"/>
    <property type="match status" value="1"/>
</dbReference>
<dbReference type="EMBL" id="KT716399">
    <property type="protein sequence ID" value="ALH46213.1"/>
    <property type="molecule type" value="Genomic_DNA"/>
</dbReference>
<evidence type="ECO:0000313" key="2">
    <source>
        <dbReference type="Proteomes" id="UP000225954"/>
    </source>
</evidence>
<evidence type="ECO:0000313" key="1">
    <source>
        <dbReference type="EMBL" id="ALH46213.1"/>
    </source>
</evidence>
<keyword evidence="2" id="KW-1185">Reference proteome</keyword>
<dbReference type="Proteomes" id="UP000225954">
    <property type="component" value="Segment"/>
</dbReference>
<proteinExistence type="predicted"/>
<organism evidence="1 2">
    <name type="scientific">Pseudomonas phage POR1</name>
    <dbReference type="NCBI Taxonomy" id="1718594"/>
    <lineage>
        <taxon>Viruses</taxon>
        <taxon>Duplodnaviria</taxon>
        <taxon>Heunggongvirae</taxon>
        <taxon>Uroviricota</taxon>
        <taxon>Caudoviricetes</taxon>
        <taxon>Porunavirus</taxon>
        <taxon>Porunavirus POR1</taxon>
    </lineage>
</organism>
<dbReference type="InterPro" id="IPR025127">
    <property type="entry name" value="DUF4054"/>
</dbReference>
<reference evidence="1 2" key="1">
    <citation type="journal article" date="2016" name="Genome Announc.">
        <title>Genome Sequences of Pseudomonas oryzihabitans Phage POR1 and Pseudomonas aeruginosa Phage PAE1.</title>
        <authorList>
            <person name="Dyson Z.A."/>
            <person name="Seviour R.J."/>
            <person name="Tucci J."/>
            <person name="Petrovski S."/>
        </authorList>
    </citation>
    <scope>NUCLEOTIDE SEQUENCE [LARGE SCALE GENOMIC DNA]</scope>
</reference>